<keyword evidence="4 7" id="KW-0238">DNA-binding</keyword>
<dbReference type="GO" id="GO:0006355">
    <property type="term" value="P:regulation of DNA-templated transcription"/>
    <property type="evidence" value="ECO:0007669"/>
    <property type="project" value="InterPro"/>
</dbReference>
<evidence type="ECO:0000256" key="6">
    <source>
        <dbReference type="PROSITE-ProRule" id="PRU00169"/>
    </source>
</evidence>
<dbReference type="Gene3D" id="3.40.50.2300">
    <property type="match status" value="1"/>
</dbReference>
<dbReference type="CDD" id="cd00383">
    <property type="entry name" value="trans_reg_C"/>
    <property type="match status" value="1"/>
</dbReference>
<dbReference type="InterPro" id="IPR001867">
    <property type="entry name" value="OmpR/PhoB-type_DNA-bd"/>
</dbReference>
<protein>
    <recommendedName>
        <fullName evidence="12">Transcriptional regulator</fullName>
    </recommendedName>
</protein>
<dbReference type="Gene3D" id="6.10.250.690">
    <property type="match status" value="1"/>
</dbReference>
<dbReference type="Gene3D" id="1.10.10.10">
    <property type="entry name" value="Winged helix-like DNA-binding domain superfamily/Winged helix DNA-binding domain"/>
    <property type="match status" value="1"/>
</dbReference>
<evidence type="ECO:0000256" key="5">
    <source>
        <dbReference type="ARBA" id="ARBA00023163"/>
    </source>
</evidence>
<organism evidence="10 11">
    <name type="scientific">Arenimonas composti TR7-09 = DSM 18010</name>
    <dbReference type="NCBI Taxonomy" id="1121013"/>
    <lineage>
        <taxon>Bacteria</taxon>
        <taxon>Pseudomonadati</taxon>
        <taxon>Pseudomonadota</taxon>
        <taxon>Gammaproteobacteria</taxon>
        <taxon>Lysobacterales</taxon>
        <taxon>Lysobacteraceae</taxon>
        <taxon>Arenimonas</taxon>
    </lineage>
</organism>
<keyword evidence="1 6" id="KW-0597">Phosphoprotein</keyword>
<dbReference type="PANTHER" id="PTHR48111:SF37">
    <property type="entry name" value="RESPONSE REGULATOR PROTEIN CARR"/>
    <property type="match status" value="1"/>
</dbReference>
<dbReference type="InterPro" id="IPR011006">
    <property type="entry name" value="CheY-like_superfamily"/>
</dbReference>
<comment type="caution">
    <text evidence="10">The sequence shown here is derived from an EMBL/GenBank/DDBJ whole genome shotgun (WGS) entry which is preliminary data.</text>
</comment>
<dbReference type="SMART" id="SM00448">
    <property type="entry name" value="REC"/>
    <property type="match status" value="1"/>
</dbReference>
<evidence type="ECO:0008006" key="12">
    <source>
        <dbReference type="Google" id="ProtNLM"/>
    </source>
</evidence>
<dbReference type="STRING" id="1121013.GCA_000426365_00968"/>
<evidence type="ECO:0000259" key="8">
    <source>
        <dbReference type="PROSITE" id="PS50110"/>
    </source>
</evidence>
<evidence type="ECO:0000256" key="4">
    <source>
        <dbReference type="ARBA" id="ARBA00023125"/>
    </source>
</evidence>
<feature type="domain" description="OmpR/PhoB-type" evidence="9">
    <location>
        <begin position="124"/>
        <end position="218"/>
    </location>
</feature>
<accession>A0A091BA02</accession>
<feature type="modified residue" description="4-aspartylphosphate" evidence="6">
    <location>
        <position position="51"/>
    </location>
</feature>
<name>A0A091BA02_9GAMM</name>
<dbReference type="GO" id="GO:0000976">
    <property type="term" value="F:transcription cis-regulatory region binding"/>
    <property type="evidence" value="ECO:0007669"/>
    <property type="project" value="TreeGrafter"/>
</dbReference>
<dbReference type="InterPro" id="IPR001789">
    <property type="entry name" value="Sig_transdc_resp-reg_receiver"/>
</dbReference>
<dbReference type="SMART" id="SM00862">
    <property type="entry name" value="Trans_reg_C"/>
    <property type="match status" value="1"/>
</dbReference>
<dbReference type="PROSITE" id="PS50110">
    <property type="entry name" value="RESPONSE_REGULATORY"/>
    <property type="match status" value="1"/>
</dbReference>
<dbReference type="Pfam" id="PF00486">
    <property type="entry name" value="Trans_reg_C"/>
    <property type="match status" value="1"/>
</dbReference>
<dbReference type="InterPro" id="IPR039420">
    <property type="entry name" value="WalR-like"/>
</dbReference>
<dbReference type="GO" id="GO:0005829">
    <property type="term" value="C:cytosol"/>
    <property type="evidence" value="ECO:0007669"/>
    <property type="project" value="TreeGrafter"/>
</dbReference>
<feature type="domain" description="Response regulatory" evidence="8">
    <location>
        <begin position="2"/>
        <end position="116"/>
    </location>
</feature>
<dbReference type="CDD" id="cd19934">
    <property type="entry name" value="REC_OmpR_EcPhoP-like"/>
    <property type="match status" value="1"/>
</dbReference>
<dbReference type="Pfam" id="PF00072">
    <property type="entry name" value="Response_reg"/>
    <property type="match status" value="1"/>
</dbReference>
<dbReference type="GO" id="GO:0000156">
    <property type="term" value="F:phosphorelay response regulator activity"/>
    <property type="evidence" value="ECO:0007669"/>
    <property type="project" value="TreeGrafter"/>
</dbReference>
<reference evidence="10 11" key="1">
    <citation type="submission" date="2013-09" db="EMBL/GenBank/DDBJ databases">
        <title>Genome sequencing of Arenimonas composti.</title>
        <authorList>
            <person name="Chen F."/>
            <person name="Wang G."/>
        </authorList>
    </citation>
    <scope>NUCLEOTIDE SEQUENCE [LARGE SCALE GENOMIC DNA]</scope>
    <source>
        <strain evidence="10 11">TR7-09</strain>
    </source>
</reference>
<dbReference type="PROSITE" id="PS51755">
    <property type="entry name" value="OMPR_PHOB"/>
    <property type="match status" value="1"/>
</dbReference>
<sequence>MRCLVVEDEPDIRADLQRALAAAGFAVDAVGDGETAWFQGDTEDYDAVVLDLGLPRMDGLGVLRRWRAGGRRFPVIVLSARDDWTEKVEGIEAGADDYMGKPFAMGELVARVRALVRRGAERSSNVIEVGRLRLDLGRMSASFDGAPAALSPLEFRLLDHLAHQRGRAVPAGELAEHLYGAADSGDANAIEAVVARLRRKFGADLIVTRRGFGYLLGEPPCG</sequence>
<evidence type="ECO:0000256" key="1">
    <source>
        <dbReference type="ARBA" id="ARBA00022553"/>
    </source>
</evidence>
<keyword evidence="5" id="KW-0804">Transcription</keyword>
<keyword evidence="3" id="KW-0805">Transcription regulation</keyword>
<dbReference type="EMBL" id="AWXU01000035">
    <property type="protein sequence ID" value="KFN49448.1"/>
    <property type="molecule type" value="Genomic_DNA"/>
</dbReference>
<evidence type="ECO:0000313" key="11">
    <source>
        <dbReference type="Proteomes" id="UP000029391"/>
    </source>
</evidence>
<evidence type="ECO:0000256" key="7">
    <source>
        <dbReference type="PROSITE-ProRule" id="PRU01091"/>
    </source>
</evidence>
<dbReference type="Proteomes" id="UP000029391">
    <property type="component" value="Unassembled WGS sequence"/>
</dbReference>
<evidence type="ECO:0000256" key="3">
    <source>
        <dbReference type="ARBA" id="ARBA00023015"/>
    </source>
</evidence>
<keyword evidence="11" id="KW-1185">Reference proteome</keyword>
<dbReference type="GO" id="GO:0032993">
    <property type="term" value="C:protein-DNA complex"/>
    <property type="evidence" value="ECO:0007669"/>
    <property type="project" value="TreeGrafter"/>
</dbReference>
<proteinExistence type="predicted"/>
<gene>
    <name evidence="10" type="ORF">P873_10775</name>
</gene>
<dbReference type="RefSeq" id="WP_026816389.1">
    <property type="nucleotide sequence ID" value="NZ_AUFF01000002.1"/>
</dbReference>
<keyword evidence="2" id="KW-0902">Two-component regulatory system</keyword>
<dbReference type="eggNOG" id="COG0745">
    <property type="taxonomic scope" value="Bacteria"/>
</dbReference>
<feature type="DNA-binding region" description="OmpR/PhoB-type" evidence="7">
    <location>
        <begin position="124"/>
        <end position="218"/>
    </location>
</feature>
<dbReference type="InterPro" id="IPR036388">
    <property type="entry name" value="WH-like_DNA-bd_sf"/>
</dbReference>
<dbReference type="PANTHER" id="PTHR48111">
    <property type="entry name" value="REGULATOR OF RPOS"/>
    <property type="match status" value="1"/>
</dbReference>
<evidence type="ECO:0000313" key="10">
    <source>
        <dbReference type="EMBL" id="KFN49448.1"/>
    </source>
</evidence>
<dbReference type="SUPFAM" id="SSF52172">
    <property type="entry name" value="CheY-like"/>
    <property type="match status" value="1"/>
</dbReference>
<dbReference type="AlphaFoldDB" id="A0A091BA02"/>
<dbReference type="FunFam" id="3.40.50.2300:FF:000002">
    <property type="entry name" value="DNA-binding response regulator PhoP"/>
    <property type="match status" value="1"/>
</dbReference>
<evidence type="ECO:0000256" key="2">
    <source>
        <dbReference type="ARBA" id="ARBA00023012"/>
    </source>
</evidence>
<dbReference type="OrthoDB" id="9802426at2"/>
<evidence type="ECO:0000259" key="9">
    <source>
        <dbReference type="PROSITE" id="PS51755"/>
    </source>
</evidence>